<proteinExistence type="predicted"/>
<reference evidence="1" key="1">
    <citation type="submission" date="2020-04" db="EMBL/GenBank/DDBJ databases">
        <authorList>
            <person name="Chiriac C."/>
            <person name="Salcher M."/>
            <person name="Ghai R."/>
            <person name="Kavagutti S V."/>
        </authorList>
    </citation>
    <scope>NUCLEOTIDE SEQUENCE</scope>
</reference>
<protein>
    <submittedName>
        <fullName evidence="1">Uncharacterized protein</fullName>
    </submittedName>
</protein>
<name>A0A6J5LJV0_9CAUD</name>
<dbReference type="EMBL" id="LR796284">
    <property type="protein sequence ID" value="CAB4134471.1"/>
    <property type="molecule type" value="Genomic_DNA"/>
</dbReference>
<evidence type="ECO:0000313" key="1">
    <source>
        <dbReference type="EMBL" id="CAB4134471.1"/>
    </source>
</evidence>
<accession>A0A6J5LJV0</accession>
<sequence>MKSLKKTWRLFRPIPVTKLLQEELMEARREFLKAETAKEYADSIVQYNAQRIARIKQRMAEANTEEI</sequence>
<gene>
    <name evidence="1" type="ORF">UFOVP273_90</name>
</gene>
<organism evidence="1">
    <name type="scientific">uncultured Caudovirales phage</name>
    <dbReference type="NCBI Taxonomy" id="2100421"/>
    <lineage>
        <taxon>Viruses</taxon>
        <taxon>Duplodnaviria</taxon>
        <taxon>Heunggongvirae</taxon>
        <taxon>Uroviricota</taxon>
        <taxon>Caudoviricetes</taxon>
        <taxon>Peduoviridae</taxon>
        <taxon>Maltschvirus</taxon>
        <taxon>Maltschvirus maltsch</taxon>
    </lineage>
</organism>